<name>A0AAD4XTM8_9MAGN</name>
<reference evidence="1" key="1">
    <citation type="submission" date="2022-04" db="EMBL/GenBank/DDBJ databases">
        <title>A functionally conserved STORR gene fusion in Papaver species that diverged 16.8 million years ago.</title>
        <authorList>
            <person name="Catania T."/>
        </authorList>
    </citation>
    <scope>NUCLEOTIDE SEQUENCE</scope>
    <source>
        <strain evidence="1">S-188037</strain>
    </source>
</reference>
<evidence type="ECO:0000313" key="1">
    <source>
        <dbReference type="EMBL" id="KAI3946799.1"/>
    </source>
</evidence>
<feature type="non-terminal residue" evidence="1">
    <location>
        <position position="97"/>
    </location>
</feature>
<organism evidence="1 2">
    <name type="scientific">Papaver atlanticum</name>
    <dbReference type="NCBI Taxonomy" id="357466"/>
    <lineage>
        <taxon>Eukaryota</taxon>
        <taxon>Viridiplantae</taxon>
        <taxon>Streptophyta</taxon>
        <taxon>Embryophyta</taxon>
        <taxon>Tracheophyta</taxon>
        <taxon>Spermatophyta</taxon>
        <taxon>Magnoliopsida</taxon>
        <taxon>Ranunculales</taxon>
        <taxon>Papaveraceae</taxon>
        <taxon>Papaveroideae</taxon>
        <taxon>Papaver</taxon>
    </lineage>
</organism>
<comment type="caution">
    <text evidence="1">The sequence shown here is derived from an EMBL/GenBank/DDBJ whole genome shotgun (WGS) entry which is preliminary data.</text>
</comment>
<accession>A0AAD4XTM8</accession>
<gene>
    <name evidence="1" type="ORF">MKW98_003362</name>
</gene>
<sequence length="97" mass="11142">DSEDEELEETEEEFMERYAIEALNLESAVITEDDDIEGQCQEDIELVVFGEVDPQSAVFSLIERYHQVLIKGQKLPARTINGFLTAFPQYSSHFQNL</sequence>
<evidence type="ECO:0000313" key="2">
    <source>
        <dbReference type="Proteomes" id="UP001202328"/>
    </source>
</evidence>
<dbReference type="Proteomes" id="UP001202328">
    <property type="component" value="Unassembled WGS sequence"/>
</dbReference>
<dbReference type="AlphaFoldDB" id="A0AAD4XTM8"/>
<dbReference type="EMBL" id="JAJJMB010003633">
    <property type="protein sequence ID" value="KAI3946799.1"/>
    <property type="molecule type" value="Genomic_DNA"/>
</dbReference>
<proteinExistence type="predicted"/>
<protein>
    <submittedName>
        <fullName evidence="1">Uncharacterized protein</fullName>
    </submittedName>
</protein>
<keyword evidence="2" id="KW-1185">Reference proteome</keyword>